<dbReference type="Proteomes" id="UP000051324">
    <property type="component" value="Unassembled WGS sequence"/>
</dbReference>
<dbReference type="InterPro" id="IPR025699">
    <property type="entry name" value="ABC2_memb-like"/>
</dbReference>
<accession>A0A0R1TTJ3</accession>
<keyword evidence="1" id="KW-0472">Membrane</keyword>
<feature type="transmembrane region" description="Helical" evidence="1">
    <location>
        <begin position="122"/>
        <end position="142"/>
    </location>
</feature>
<dbReference type="Pfam" id="PF13346">
    <property type="entry name" value="ABC2_membrane_5"/>
    <property type="match status" value="1"/>
</dbReference>
<keyword evidence="3" id="KW-1185">Reference proteome</keyword>
<evidence type="ECO:0000256" key="1">
    <source>
        <dbReference type="SAM" id="Phobius"/>
    </source>
</evidence>
<feature type="transmembrane region" description="Helical" evidence="1">
    <location>
        <begin position="93"/>
        <end position="116"/>
    </location>
</feature>
<dbReference type="EMBL" id="AZFT01000053">
    <property type="protein sequence ID" value="KRL84190.1"/>
    <property type="molecule type" value="Genomic_DNA"/>
</dbReference>
<evidence type="ECO:0000313" key="3">
    <source>
        <dbReference type="Proteomes" id="UP000051324"/>
    </source>
</evidence>
<gene>
    <name evidence="2" type="ORF">FC32_GL001473</name>
</gene>
<dbReference type="eggNOG" id="ENOG5030B7J">
    <property type="taxonomic scope" value="Bacteria"/>
</dbReference>
<comment type="caution">
    <text evidence="2">The sequence shown here is derived from an EMBL/GenBank/DDBJ whole genome shotgun (WGS) entry which is preliminary data.</text>
</comment>
<reference evidence="2 3" key="1">
    <citation type="journal article" date="2015" name="Genome Announc.">
        <title>Expanding the biotechnology potential of lactobacilli through comparative genomics of 213 strains and associated genera.</title>
        <authorList>
            <person name="Sun Z."/>
            <person name="Harris H.M."/>
            <person name="McCann A."/>
            <person name="Guo C."/>
            <person name="Argimon S."/>
            <person name="Zhang W."/>
            <person name="Yang X."/>
            <person name="Jeffery I.B."/>
            <person name="Cooney J.C."/>
            <person name="Kagawa T.F."/>
            <person name="Liu W."/>
            <person name="Song Y."/>
            <person name="Salvetti E."/>
            <person name="Wrobel A."/>
            <person name="Rasinkangas P."/>
            <person name="Parkhill J."/>
            <person name="Rea M.C."/>
            <person name="O'Sullivan O."/>
            <person name="Ritari J."/>
            <person name="Douillard F.P."/>
            <person name="Paul Ross R."/>
            <person name="Yang R."/>
            <person name="Briner A.E."/>
            <person name="Felis G.E."/>
            <person name="de Vos W.M."/>
            <person name="Barrangou R."/>
            <person name="Klaenhammer T.R."/>
            <person name="Caufield P.W."/>
            <person name="Cui Y."/>
            <person name="Zhang H."/>
            <person name="O'Toole P.W."/>
        </authorList>
    </citation>
    <scope>NUCLEOTIDE SEQUENCE [LARGE SCALE GENOMIC DNA]</scope>
    <source>
        <strain evidence="2 3">DSM 16634</strain>
    </source>
</reference>
<sequence length="192" mass="20736">MAALLVMLFLKEAGTLFLAMILPLTLAALPTSLLVADHESGWEQFVGVFPLSKGKIVLARYLFCLLLIILVSGLVLALSLVAHAIFGQYSLELHLIIVGVGLLFGILYVVVLLPFIYSFGTFGNTIVNIIFLALIMGGGYALQKTSFGVTFITWLTQVNKVLLIIGTVLLLLGGTLISLQASIMIYTRTFTA</sequence>
<protein>
    <submittedName>
        <fullName evidence="2">Uncharacterized protein</fullName>
    </submittedName>
</protein>
<keyword evidence="1" id="KW-1133">Transmembrane helix</keyword>
<name>A0A0R1TTJ3_9LACO</name>
<feature type="transmembrane region" description="Helical" evidence="1">
    <location>
        <begin position="162"/>
        <end position="186"/>
    </location>
</feature>
<dbReference type="STRING" id="1423724.FC32_GL001473"/>
<evidence type="ECO:0000313" key="2">
    <source>
        <dbReference type="EMBL" id="KRL84190.1"/>
    </source>
</evidence>
<feature type="transmembrane region" description="Helical" evidence="1">
    <location>
        <begin position="60"/>
        <end position="86"/>
    </location>
</feature>
<proteinExistence type="predicted"/>
<dbReference type="PATRIC" id="fig|1423724.4.peg.1538"/>
<keyword evidence="1" id="KW-0812">Transmembrane</keyword>
<dbReference type="AlphaFoldDB" id="A0A0R1TTJ3"/>
<organism evidence="2 3">
    <name type="scientific">Ligilactobacillus apodemi DSM 16634 = JCM 16172</name>
    <dbReference type="NCBI Taxonomy" id="1423724"/>
    <lineage>
        <taxon>Bacteria</taxon>
        <taxon>Bacillati</taxon>
        <taxon>Bacillota</taxon>
        <taxon>Bacilli</taxon>
        <taxon>Lactobacillales</taxon>
        <taxon>Lactobacillaceae</taxon>
        <taxon>Ligilactobacillus</taxon>
    </lineage>
</organism>